<feature type="transmembrane region" description="Helical" evidence="6">
    <location>
        <begin position="71"/>
        <end position="92"/>
    </location>
</feature>
<dbReference type="GO" id="GO:0005737">
    <property type="term" value="C:cytoplasm"/>
    <property type="evidence" value="ECO:0007669"/>
    <property type="project" value="TreeGrafter"/>
</dbReference>
<keyword evidence="4 6" id="KW-1133">Transmembrane helix</keyword>
<accession>A0A8S1ERV9</accession>
<dbReference type="PIRSF" id="PIRSF017529">
    <property type="entry name" value="Aquaporin_11/12"/>
    <property type="match status" value="1"/>
</dbReference>
<evidence type="ECO:0000256" key="1">
    <source>
        <dbReference type="ARBA" id="ARBA00004141"/>
    </source>
</evidence>
<evidence type="ECO:0000256" key="2">
    <source>
        <dbReference type="ARBA" id="ARBA00005900"/>
    </source>
</evidence>
<keyword evidence="8" id="KW-1185">Reference proteome</keyword>
<dbReference type="AlphaFoldDB" id="A0A8S1ERV9"/>
<comment type="caution">
    <text evidence="7">The sequence shown here is derived from an EMBL/GenBank/DDBJ whole genome shotgun (WGS) entry which is preliminary data.</text>
</comment>
<feature type="transmembrane region" description="Helical" evidence="6">
    <location>
        <begin position="192"/>
        <end position="214"/>
    </location>
</feature>
<evidence type="ECO:0000256" key="3">
    <source>
        <dbReference type="ARBA" id="ARBA00022692"/>
    </source>
</evidence>
<dbReference type="Proteomes" id="UP000494206">
    <property type="component" value="Unassembled WGS sequence"/>
</dbReference>
<evidence type="ECO:0000256" key="6">
    <source>
        <dbReference type="PIRNR" id="PIRNR017529"/>
    </source>
</evidence>
<evidence type="ECO:0000256" key="4">
    <source>
        <dbReference type="ARBA" id="ARBA00022989"/>
    </source>
</evidence>
<dbReference type="InterPro" id="IPR051883">
    <property type="entry name" value="AQP11/12_channel"/>
</dbReference>
<dbReference type="EMBL" id="CADEPM010000003">
    <property type="protein sequence ID" value="CAB3402814.1"/>
    <property type="molecule type" value="Genomic_DNA"/>
</dbReference>
<proteinExistence type="inferred from homology"/>
<protein>
    <recommendedName>
        <fullName evidence="6">Aquaporin</fullName>
    </recommendedName>
</protein>
<dbReference type="PANTHER" id="PTHR21191">
    <property type="entry name" value="AQUAPORIN"/>
    <property type="match status" value="1"/>
</dbReference>
<evidence type="ECO:0000256" key="5">
    <source>
        <dbReference type="ARBA" id="ARBA00023136"/>
    </source>
</evidence>
<evidence type="ECO:0000313" key="8">
    <source>
        <dbReference type="Proteomes" id="UP000494206"/>
    </source>
</evidence>
<dbReference type="PANTHER" id="PTHR21191:SF2">
    <property type="entry name" value="AQUAPORIN"/>
    <property type="match status" value="1"/>
</dbReference>
<evidence type="ECO:0000313" key="7">
    <source>
        <dbReference type="EMBL" id="CAB3402814.1"/>
    </source>
</evidence>
<reference evidence="7 8" key="1">
    <citation type="submission" date="2020-04" db="EMBL/GenBank/DDBJ databases">
        <authorList>
            <person name="Laetsch R D."/>
            <person name="Stevens L."/>
            <person name="Kumar S."/>
            <person name="Blaxter L. M."/>
        </authorList>
    </citation>
    <scope>NUCLEOTIDE SEQUENCE [LARGE SCALE GENOMIC DNA]</scope>
</reference>
<dbReference type="OrthoDB" id="1580043at2759"/>
<keyword evidence="3 6" id="KW-0812">Transmembrane</keyword>
<dbReference type="GO" id="GO:0016020">
    <property type="term" value="C:membrane"/>
    <property type="evidence" value="ECO:0007669"/>
    <property type="project" value="UniProtKB-SubCell"/>
</dbReference>
<gene>
    <name evidence="7" type="ORF">CBOVIS_LOCUS5377</name>
</gene>
<comment type="similarity">
    <text evidence="2">Belongs to the MIP/aquaporin (TC 1.A.8) family. AQP11/AQP12 subfamily.</text>
</comment>
<dbReference type="InterPro" id="IPR031145">
    <property type="entry name" value="Invert_Aqp-10"/>
</dbReference>
<dbReference type="Gene3D" id="1.20.1080.10">
    <property type="entry name" value="Glycerol uptake facilitator protein"/>
    <property type="match status" value="1"/>
</dbReference>
<dbReference type="PRINTS" id="PR02023">
    <property type="entry name" value="AQUAPORIN10I"/>
</dbReference>
<feature type="transmembrane region" description="Helical" evidence="6">
    <location>
        <begin position="160"/>
        <end position="180"/>
    </location>
</feature>
<sequence>METLLSAGPLRDTLIYYGTVTASCELARHVCDRFLDKKSTLFLFAIEFLGTLQVTTTIFENGVVDIYFGRQMFALTLFTMGLVFAFCTRGAFCSPLAPFEQYVFGKMKLKEFIRTIIAQLFAGYCSYRFARTIWTQTYVPSEAHTRMASLVDQCQFNHQYQLYVHLAFELIGTFIVRHVLVRATSEERDSRIRTIFPAFFMAMVFTGTVTYVGDQALDPLVATTLFYGCRGIDVQQYILIYWLAPVVGWLASAYVDNSKSKKLKNKVEKEEKKKLKNQKKNN</sequence>
<feature type="transmembrane region" description="Helical" evidence="6">
    <location>
        <begin position="234"/>
        <end position="255"/>
    </location>
</feature>
<organism evidence="7 8">
    <name type="scientific">Caenorhabditis bovis</name>
    <dbReference type="NCBI Taxonomy" id="2654633"/>
    <lineage>
        <taxon>Eukaryota</taxon>
        <taxon>Metazoa</taxon>
        <taxon>Ecdysozoa</taxon>
        <taxon>Nematoda</taxon>
        <taxon>Chromadorea</taxon>
        <taxon>Rhabditida</taxon>
        <taxon>Rhabditina</taxon>
        <taxon>Rhabditomorpha</taxon>
        <taxon>Rhabditoidea</taxon>
        <taxon>Rhabditidae</taxon>
        <taxon>Peloderinae</taxon>
        <taxon>Caenorhabditis</taxon>
    </lineage>
</organism>
<dbReference type="GO" id="GO:0015267">
    <property type="term" value="F:channel activity"/>
    <property type="evidence" value="ECO:0007669"/>
    <property type="project" value="InterPro"/>
</dbReference>
<name>A0A8S1ERV9_9PELO</name>
<comment type="subcellular location">
    <subcellularLocation>
        <location evidence="1">Membrane</location>
        <topology evidence="1">Multi-pass membrane protein</topology>
    </subcellularLocation>
</comment>
<dbReference type="InterPro" id="IPR016697">
    <property type="entry name" value="Aquaporin_11/12"/>
</dbReference>
<feature type="transmembrane region" description="Helical" evidence="6">
    <location>
        <begin position="41"/>
        <end position="59"/>
    </location>
</feature>
<dbReference type="InterPro" id="IPR000425">
    <property type="entry name" value="MIP"/>
</dbReference>
<dbReference type="InterPro" id="IPR023271">
    <property type="entry name" value="Aquaporin-like"/>
</dbReference>
<keyword evidence="5 6" id="KW-0472">Membrane</keyword>
<dbReference type="SUPFAM" id="SSF81338">
    <property type="entry name" value="Aquaporin-like"/>
    <property type="match status" value="1"/>
</dbReference>
<dbReference type="Pfam" id="PF00230">
    <property type="entry name" value="MIP"/>
    <property type="match status" value="1"/>
</dbReference>